<feature type="transmembrane region" description="Helical" evidence="12">
    <location>
        <begin position="202"/>
        <end position="225"/>
    </location>
</feature>
<evidence type="ECO:0000313" key="14">
    <source>
        <dbReference type="Proteomes" id="UP000593892"/>
    </source>
</evidence>
<sequence length="226" mass="24880">MLFLRQVFTIAAKDLRSELRTKEALNASLAFALVILLLFSFAFDANPEMMREISGGLLWLVFAFAGALILNRSFARELVNDCLDALISSPVPGAALFLGKVLANYVLLLGIEVVCLPIFGVFYNVRWAQQPLWLALVLVLATWGVCVVGTIFSALTVNLRLRELMLPMLVYPMLIPCLMAAMMLTTPLLAGQPIQGDMFAWLRLLVGFDIIFTSLAVVLIDTVLIG</sequence>
<feature type="transmembrane region" description="Helical" evidence="12">
    <location>
        <begin position="132"/>
        <end position="157"/>
    </location>
</feature>
<dbReference type="GO" id="GO:1903607">
    <property type="term" value="P:cytochrome c biosynthetic process"/>
    <property type="evidence" value="ECO:0007669"/>
    <property type="project" value="TreeGrafter"/>
</dbReference>
<evidence type="ECO:0000256" key="9">
    <source>
        <dbReference type="ARBA" id="ARBA00022748"/>
    </source>
</evidence>
<evidence type="ECO:0000256" key="10">
    <source>
        <dbReference type="ARBA" id="ARBA00022989"/>
    </source>
</evidence>
<evidence type="ECO:0000256" key="11">
    <source>
        <dbReference type="ARBA" id="ARBA00023136"/>
    </source>
</evidence>
<dbReference type="Pfam" id="PF03379">
    <property type="entry name" value="CcmB"/>
    <property type="match status" value="1"/>
</dbReference>
<dbReference type="InterPro" id="IPR003544">
    <property type="entry name" value="Cyt_c_biogenesis_CcmB"/>
</dbReference>
<reference evidence="13 14" key="1">
    <citation type="submission" date="2020-10" db="EMBL/GenBank/DDBJ databases">
        <title>Complete genome sequence of Paludibaculum fermentans P105T, a facultatively anaerobic acidobacterium capable of dissimilatory Fe(III) reduction.</title>
        <authorList>
            <person name="Dedysh S.N."/>
            <person name="Beletsky A.V."/>
            <person name="Kulichevskaya I.S."/>
            <person name="Mardanov A.V."/>
            <person name="Ravin N.V."/>
        </authorList>
    </citation>
    <scope>NUCLEOTIDE SEQUENCE [LARGE SCALE GENOMIC DNA]</scope>
    <source>
        <strain evidence="13 14">P105</strain>
    </source>
</reference>
<keyword evidence="9" id="KW-0201">Cytochrome c-type biogenesis</keyword>
<keyword evidence="6" id="KW-1003">Cell membrane</keyword>
<keyword evidence="8 12" id="KW-0812">Transmembrane</keyword>
<proteinExistence type="inferred from homology"/>
<dbReference type="AlphaFoldDB" id="A0A7S7NWU1"/>
<organism evidence="13 14">
    <name type="scientific">Paludibaculum fermentans</name>
    <dbReference type="NCBI Taxonomy" id="1473598"/>
    <lineage>
        <taxon>Bacteria</taxon>
        <taxon>Pseudomonadati</taxon>
        <taxon>Acidobacteriota</taxon>
        <taxon>Terriglobia</taxon>
        <taxon>Bryobacterales</taxon>
        <taxon>Bryobacteraceae</taxon>
        <taxon>Paludibaculum</taxon>
    </lineage>
</organism>
<dbReference type="RefSeq" id="WP_194452873.1">
    <property type="nucleotide sequence ID" value="NZ_CP063849.1"/>
</dbReference>
<evidence type="ECO:0000256" key="12">
    <source>
        <dbReference type="SAM" id="Phobius"/>
    </source>
</evidence>
<feature type="transmembrane region" description="Helical" evidence="12">
    <location>
        <begin position="24"/>
        <end position="43"/>
    </location>
</feature>
<evidence type="ECO:0000256" key="7">
    <source>
        <dbReference type="ARBA" id="ARBA00022519"/>
    </source>
</evidence>
<dbReference type="InterPro" id="IPR026031">
    <property type="entry name" value="Cyt_c_CcmB_bac"/>
</dbReference>
<dbReference type="GO" id="GO:0017004">
    <property type="term" value="P:cytochrome complex assembly"/>
    <property type="evidence" value="ECO:0007669"/>
    <property type="project" value="UniProtKB-KW"/>
</dbReference>
<evidence type="ECO:0000256" key="8">
    <source>
        <dbReference type="ARBA" id="ARBA00022692"/>
    </source>
</evidence>
<dbReference type="PANTHER" id="PTHR30070">
    <property type="entry name" value="HEME EXPORTER PROTEIN B"/>
    <property type="match status" value="1"/>
</dbReference>
<dbReference type="GO" id="GO:0015232">
    <property type="term" value="F:heme transmembrane transporter activity"/>
    <property type="evidence" value="ECO:0007669"/>
    <property type="project" value="InterPro"/>
</dbReference>
<keyword evidence="7" id="KW-0997">Cell inner membrane</keyword>
<dbReference type="EMBL" id="CP063849">
    <property type="protein sequence ID" value="QOY91219.1"/>
    <property type="molecule type" value="Genomic_DNA"/>
</dbReference>
<dbReference type="GO" id="GO:0005886">
    <property type="term" value="C:plasma membrane"/>
    <property type="evidence" value="ECO:0007669"/>
    <property type="project" value="UniProtKB-SubCell"/>
</dbReference>
<feature type="transmembrane region" description="Helical" evidence="12">
    <location>
        <begin position="105"/>
        <end position="125"/>
    </location>
</feature>
<evidence type="ECO:0000256" key="4">
    <source>
        <dbReference type="ARBA" id="ARBA00016452"/>
    </source>
</evidence>
<accession>A0A7S7NWU1</accession>
<keyword evidence="14" id="KW-1185">Reference proteome</keyword>
<evidence type="ECO:0000256" key="3">
    <source>
        <dbReference type="ARBA" id="ARBA00010544"/>
    </source>
</evidence>
<dbReference type="PANTHER" id="PTHR30070:SF1">
    <property type="entry name" value="CYTOCHROME C BIOGENESIS B-RELATED"/>
    <property type="match status" value="1"/>
</dbReference>
<comment type="similarity">
    <text evidence="3">Belongs to the CcmB/CycW/HelB family.</text>
</comment>
<keyword evidence="11 12" id="KW-0472">Membrane</keyword>
<comment type="subcellular location">
    <subcellularLocation>
        <location evidence="2">Cell inner membrane</location>
        <topology evidence="2">Multi-pass membrane protein</topology>
    </subcellularLocation>
</comment>
<evidence type="ECO:0000313" key="13">
    <source>
        <dbReference type="EMBL" id="QOY91219.1"/>
    </source>
</evidence>
<dbReference type="PIRSF" id="PIRSF002764">
    <property type="entry name" value="CcmB"/>
    <property type="match status" value="1"/>
</dbReference>
<feature type="transmembrane region" description="Helical" evidence="12">
    <location>
        <begin position="169"/>
        <end position="190"/>
    </location>
</feature>
<keyword evidence="5" id="KW-0813">Transport</keyword>
<protein>
    <recommendedName>
        <fullName evidence="4">Heme exporter protein B</fullName>
    </recommendedName>
</protein>
<dbReference type="PRINTS" id="PR01414">
    <property type="entry name" value="CCMBBIOGNSIS"/>
</dbReference>
<name>A0A7S7NWU1_PALFE</name>
<gene>
    <name evidence="13" type="ORF">IRI77_15100</name>
</gene>
<evidence type="ECO:0000256" key="2">
    <source>
        <dbReference type="ARBA" id="ARBA00004429"/>
    </source>
</evidence>
<dbReference type="KEGG" id="pfer:IRI77_15100"/>
<feature type="transmembrane region" description="Helical" evidence="12">
    <location>
        <begin position="49"/>
        <end position="70"/>
    </location>
</feature>
<comment type="function">
    <text evidence="1">Required for the export of heme to the periplasm for the biogenesis of c-type cytochromes.</text>
</comment>
<dbReference type="Proteomes" id="UP000593892">
    <property type="component" value="Chromosome"/>
</dbReference>
<keyword evidence="10 12" id="KW-1133">Transmembrane helix</keyword>
<evidence type="ECO:0000256" key="6">
    <source>
        <dbReference type="ARBA" id="ARBA00022475"/>
    </source>
</evidence>
<evidence type="ECO:0000256" key="1">
    <source>
        <dbReference type="ARBA" id="ARBA00002442"/>
    </source>
</evidence>
<evidence type="ECO:0000256" key="5">
    <source>
        <dbReference type="ARBA" id="ARBA00022448"/>
    </source>
</evidence>